<reference evidence="17 18" key="1">
    <citation type="submission" date="2024-10" db="EMBL/GenBank/DDBJ databases">
        <authorList>
            <person name="Kim D."/>
        </authorList>
    </citation>
    <scope>NUCLEOTIDE SEQUENCE [LARGE SCALE GENOMIC DNA]</scope>
    <source>
        <strain evidence="17">BH-2024</strain>
    </source>
</reference>
<dbReference type="CDD" id="cd16010">
    <property type="entry name" value="iPGM"/>
    <property type="match status" value="1"/>
</dbReference>
<protein>
    <recommendedName>
        <fullName evidence="12">2,3-bisphosphoglycerate-independent phosphoglycerate mutase</fullName>
        <ecNumber evidence="7">5.4.2.12</ecNumber>
    </recommendedName>
    <alternativeName>
        <fullName evidence="13">Cofactor-independent phosphoglycerate mutase homolog</fullName>
    </alternativeName>
</protein>
<keyword evidence="8" id="KW-0479">Metal-binding</keyword>
<evidence type="ECO:0000313" key="18">
    <source>
        <dbReference type="Proteomes" id="UP001620626"/>
    </source>
</evidence>
<evidence type="ECO:0000256" key="12">
    <source>
        <dbReference type="ARBA" id="ARBA00071648"/>
    </source>
</evidence>
<gene>
    <name evidence="17" type="ORF">niasHT_005644</name>
</gene>
<evidence type="ECO:0000256" key="6">
    <source>
        <dbReference type="ARBA" id="ARBA00008819"/>
    </source>
</evidence>
<dbReference type="PANTHER" id="PTHR31637:SF0">
    <property type="entry name" value="2,3-BISPHOSPHOGLYCERATE-INDEPENDENT PHOSPHOGLYCERATE MUTASE"/>
    <property type="match status" value="1"/>
</dbReference>
<dbReference type="PANTHER" id="PTHR31637">
    <property type="entry name" value="2,3-BISPHOSPHOGLYCERATE-INDEPENDENT PHOSPHOGLYCERATE MUTASE"/>
    <property type="match status" value="1"/>
</dbReference>
<feature type="transmembrane region" description="Helical" evidence="14">
    <location>
        <begin position="48"/>
        <end position="67"/>
    </location>
</feature>
<dbReference type="GO" id="GO:0046872">
    <property type="term" value="F:metal ion binding"/>
    <property type="evidence" value="ECO:0007669"/>
    <property type="project" value="UniProtKB-KW"/>
</dbReference>
<keyword evidence="14" id="KW-0472">Membrane</keyword>
<evidence type="ECO:0000256" key="8">
    <source>
        <dbReference type="ARBA" id="ARBA00022723"/>
    </source>
</evidence>
<evidence type="ECO:0000259" key="15">
    <source>
        <dbReference type="Pfam" id="PF01676"/>
    </source>
</evidence>
<evidence type="ECO:0000259" key="16">
    <source>
        <dbReference type="Pfam" id="PF06415"/>
    </source>
</evidence>
<comment type="caution">
    <text evidence="17">The sequence shown here is derived from an EMBL/GenBank/DDBJ whole genome shotgun (WGS) entry which is preliminary data.</text>
</comment>
<keyword evidence="10" id="KW-0464">Manganese</keyword>
<comment type="similarity">
    <text evidence="6">Belongs to the BPG-independent phosphoglycerate mutase family.</text>
</comment>
<dbReference type="InterPro" id="IPR017850">
    <property type="entry name" value="Alkaline_phosphatase_core_sf"/>
</dbReference>
<keyword evidence="14" id="KW-0812">Transmembrane</keyword>
<proteinExistence type="inferred from homology"/>
<evidence type="ECO:0000256" key="9">
    <source>
        <dbReference type="ARBA" id="ARBA00023152"/>
    </source>
</evidence>
<dbReference type="Pfam" id="PF01676">
    <property type="entry name" value="Metalloenzyme"/>
    <property type="match status" value="1"/>
</dbReference>
<dbReference type="SUPFAM" id="SSF64158">
    <property type="entry name" value="2,3-Bisphosphoglycerate-independent phosphoglycerate mutase, substrate-binding domain"/>
    <property type="match status" value="1"/>
</dbReference>
<comment type="function">
    <text evidence="4">Catalyzes the interconversion of 2-phosphoglycerate and 3-phosphoglycerate.</text>
</comment>
<comment type="cofactor">
    <cofactor evidence="3">
        <name>Mg(2+)</name>
        <dbReference type="ChEBI" id="CHEBI:18420"/>
    </cofactor>
</comment>
<comment type="catalytic activity">
    <reaction evidence="1">
        <text>(2R)-2-phosphoglycerate = (2R)-3-phosphoglycerate</text>
        <dbReference type="Rhea" id="RHEA:15901"/>
        <dbReference type="ChEBI" id="CHEBI:58272"/>
        <dbReference type="ChEBI" id="CHEBI:58289"/>
        <dbReference type="EC" id="5.4.2.12"/>
    </reaction>
</comment>
<dbReference type="EMBL" id="JBICBT010000080">
    <property type="protein sequence ID" value="KAL3124052.1"/>
    <property type="molecule type" value="Genomic_DNA"/>
</dbReference>
<dbReference type="Proteomes" id="UP001620626">
    <property type="component" value="Unassembled WGS sequence"/>
</dbReference>
<evidence type="ECO:0000256" key="1">
    <source>
        <dbReference type="ARBA" id="ARBA00000370"/>
    </source>
</evidence>
<evidence type="ECO:0000313" key="17">
    <source>
        <dbReference type="EMBL" id="KAL3124052.1"/>
    </source>
</evidence>
<dbReference type="FunFam" id="3.40.1450.10:FF:000001">
    <property type="entry name" value="2,3-bisphosphoglycerate-independent phosphoglycerate mutase"/>
    <property type="match status" value="1"/>
</dbReference>
<name>A0ABD2M967_9BILA</name>
<keyword evidence="11" id="KW-0413">Isomerase</keyword>
<organism evidence="17 18">
    <name type="scientific">Heterodera trifolii</name>
    <dbReference type="NCBI Taxonomy" id="157864"/>
    <lineage>
        <taxon>Eukaryota</taxon>
        <taxon>Metazoa</taxon>
        <taxon>Ecdysozoa</taxon>
        <taxon>Nematoda</taxon>
        <taxon>Chromadorea</taxon>
        <taxon>Rhabditida</taxon>
        <taxon>Tylenchina</taxon>
        <taxon>Tylenchomorpha</taxon>
        <taxon>Tylenchoidea</taxon>
        <taxon>Heteroderidae</taxon>
        <taxon>Heteroderinae</taxon>
        <taxon>Heterodera</taxon>
    </lineage>
</organism>
<dbReference type="InterPro" id="IPR005995">
    <property type="entry name" value="Pgm_bpd_ind"/>
</dbReference>
<evidence type="ECO:0000256" key="7">
    <source>
        <dbReference type="ARBA" id="ARBA00012026"/>
    </source>
</evidence>
<keyword evidence="18" id="KW-1185">Reference proteome</keyword>
<dbReference type="InterPro" id="IPR036646">
    <property type="entry name" value="PGAM_B_sf"/>
</dbReference>
<evidence type="ECO:0000256" key="11">
    <source>
        <dbReference type="ARBA" id="ARBA00023235"/>
    </source>
</evidence>
<dbReference type="HAMAP" id="MF_01038">
    <property type="entry name" value="GpmI"/>
    <property type="match status" value="1"/>
</dbReference>
<dbReference type="AlphaFoldDB" id="A0ABD2M967"/>
<dbReference type="GO" id="GO:0006096">
    <property type="term" value="P:glycolytic process"/>
    <property type="evidence" value="ECO:0007669"/>
    <property type="project" value="UniProtKB-KW"/>
</dbReference>
<feature type="domain" description="Metalloenzyme" evidence="15">
    <location>
        <begin position="74"/>
        <end position="576"/>
    </location>
</feature>
<keyword evidence="9" id="KW-0324">Glycolysis</keyword>
<dbReference type="Gene3D" id="3.40.720.10">
    <property type="entry name" value="Alkaline Phosphatase, subunit A"/>
    <property type="match status" value="1"/>
</dbReference>
<evidence type="ECO:0000256" key="13">
    <source>
        <dbReference type="ARBA" id="ARBA00083354"/>
    </source>
</evidence>
<dbReference type="InterPro" id="IPR011258">
    <property type="entry name" value="BPG-indep_PGM_N"/>
</dbReference>
<evidence type="ECO:0000256" key="3">
    <source>
        <dbReference type="ARBA" id="ARBA00001946"/>
    </source>
</evidence>
<evidence type="ECO:0000256" key="14">
    <source>
        <dbReference type="SAM" id="Phobius"/>
    </source>
</evidence>
<dbReference type="NCBIfam" id="TIGR01307">
    <property type="entry name" value="pgm_bpd_ind"/>
    <property type="match status" value="1"/>
</dbReference>
<evidence type="ECO:0000256" key="4">
    <source>
        <dbReference type="ARBA" id="ARBA00002315"/>
    </source>
</evidence>
<keyword evidence="14" id="KW-1133">Transmembrane helix</keyword>
<comment type="pathway">
    <text evidence="5">Carbohydrate degradation; glycolysis; pyruvate from D-glyceraldehyde 3-phosphate: step 3/5.</text>
</comment>
<feature type="domain" description="BPG-independent PGAM N-terminal" evidence="16">
    <location>
        <begin position="150"/>
        <end position="365"/>
    </location>
</feature>
<evidence type="ECO:0000256" key="2">
    <source>
        <dbReference type="ARBA" id="ARBA00001936"/>
    </source>
</evidence>
<dbReference type="Gene3D" id="3.40.1450.10">
    <property type="entry name" value="BPG-independent phosphoglycerate mutase, domain B"/>
    <property type="match status" value="1"/>
</dbReference>
<dbReference type="InterPro" id="IPR006124">
    <property type="entry name" value="Metalloenzyme"/>
</dbReference>
<dbReference type="EC" id="5.4.2.12" evidence="7"/>
<dbReference type="GO" id="GO:0004619">
    <property type="term" value="F:phosphoglycerate mutase activity"/>
    <property type="evidence" value="ECO:0007669"/>
    <property type="project" value="UniProtKB-EC"/>
</dbReference>
<accession>A0ABD2M967</accession>
<evidence type="ECO:0000256" key="5">
    <source>
        <dbReference type="ARBA" id="ARBA00004798"/>
    </source>
</evidence>
<sequence length="595" mass="66246">MASFRALSFARRPFTSSSLCRKEVDLVTSAYLNKVREVVGKQRKKMRLFCFAFALMGAGVVMFKMQLKSKIKNKCVLIVIDGWGLSDQKHGNAIANANTPVMDQLCAGNWQQLEAHGEHVGLEEGLMGNSEVGHLNIGAGRVIYQDILRINLTVRKNKLVENTELVDAAERALNGNGRLHLLGLISDGGVHSHIDHLFGLLRAFKQLKVPKVFVHFFADGRDTSPTSGAGYLQQLLDFFNEEKYGELATIVGRYYAMDRDKRWERIQVAYEALVAGVGQKCEPANAVQLVNERYASQQTDEFLKPIVFSDEARVKDNDTLVFFNYRADRVRQITKCAGGLQNLQDLRTAVELPKGLHIKTMTQYNAEFPFPILFPPVSHQNVLAEWLSKQKVSQFHCAESEKYPHVTFFFNGGREEQFEGEERVLVPSPRVATYDLKPEMNCEGIADKVVEQVELGNHPFIMCNFASPDMVGHTGRYAPTVLACEATDKAIGRILEACKSHGYVLLVTADHGNAEQMIADDGVGRHTAHTCNRVPFTCSSTAHSFKRAPPTTAEGVPRARALCDVAPTVLYLMGLPKPEEMDGQNLLEETATRGK</sequence>
<comment type="cofactor">
    <cofactor evidence="2">
        <name>Mn(2+)</name>
        <dbReference type="ChEBI" id="CHEBI:29035"/>
    </cofactor>
</comment>
<dbReference type="SUPFAM" id="SSF53649">
    <property type="entry name" value="Alkaline phosphatase-like"/>
    <property type="match status" value="1"/>
</dbReference>
<evidence type="ECO:0000256" key="10">
    <source>
        <dbReference type="ARBA" id="ARBA00023211"/>
    </source>
</evidence>
<dbReference type="Pfam" id="PF06415">
    <property type="entry name" value="iPGM_N"/>
    <property type="match status" value="1"/>
</dbReference>